<sequence>MRTFHLASVLWTSRRTVLPISITGTIIISICVYLSFWSSYVGRLHTRPKGFTEVSNDSRKSSVLNAFVENLKAGTIGSGLGGEIRTTQLVAYPDESEVALPAWRQYINEFSTKVELYNPDRPYLSKLLRDLATVEINQTSILHLGTQFKFQIEFVDGNIAIAKPMRVERNYYSPYDTKGSYLRDFERHTAEIAAFHLDRILDFRRVTPCAGRALNFRRDILQKTKDPDILGTQRVKDGNQCIIGSCHPKFCNEQALTCAKNGTLEVALCQKVPDAANMQSRGYPWRSTNRKKPEEIALICQNLKKDKFVQENGFFLDFMETLVFDHLQVNYDRHNYKKLNNKDSTSIGIALLDNGKGFGNPLKDDITFLTPIKECCRFRNSTYQRMLQLTKDDSKLGDRMRASLSKDPLNPVLTEDFFPALDRRLNQAVDALNECISQFGYDTVFSELE</sequence>
<gene>
    <name evidence="11" type="ORF">HOLleu_14128</name>
</gene>
<comment type="similarity">
    <text evidence="2">Belongs to the FAM20 family.</text>
</comment>
<keyword evidence="9" id="KW-1133">Transmembrane helix</keyword>
<dbReference type="InterPro" id="IPR009581">
    <property type="entry name" value="FAM20_C"/>
</dbReference>
<evidence type="ECO:0000259" key="10">
    <source>
        <dbReference type="Pfam" id="PF06702"/>
    </source>
</evidence>
<evidence type="ECO:0000256" key="2">
    <source>
        <dbReference type="ARBA" id="ARBA00006557"/>
    </source>
</evidence>
<evidence type="ECO:0000256" key="9">
    <source>
        <dbReference type="SAM" id="Phobius"/>
    </source>
</evidence>
<evidence type="ECO:0000256" key="1">
    <source>
        <dbReference type="ARBA" id="ARBA00004555"/>
    </source>
</evidence>
<dbReference type="OrthoDB" id="8583677at2759"/>
<dbReference type="Proteomes" id="UP001152320">
    <property type="component" value="Chromosome 6"/>
</dbReference>
<dbReference type="EMBL" id="JAIZAY010000006">
    <property type="protein sequence ID" value="KAJ8039961.1"/>
    <property type="molecule type" value="Genomic_DNA"/>
</dbReference>
<evidence type="ECO:0000256" key="8">
    <source>
        <dbReference type="PIRSR" id="PIRSR624869-3"/>
    </source>
</evidence>
<dbReference type="GO" id="GO:0005794">
    <property type="term" value="C:Golgi apparatus"/>
    <property type="evidence" value="ECO:0007669"/>
    <property type="project" value="UniProtKB-SubCell"/>
</dbReference>
<keyword evidence="7" id="KW-0547">Nucleotide-binding</keyword>
<evidence type="ECO:0000256" key="6">
    <source>
        <dbReference type="PIRSR" id="PIRSR624869-1"/>
    </source>
</evidence>
<keyword evidence="8" id="KW-0464">Manganese</keyword>
<comment type="caution">
    <text evidence="11">The sequence shown here is derived from an EMBL/GenBank/DDBJ whole genome shotgun (WGS) entry which is preliminary data.</text>
</comment>
<reference evidence="11" key="1">
    <citation type="submission" date="2021-10" db="EMBL/GenBank/DDBJ databases">
        <title>Tropical sea cucumber genome reveals ecological adaptation and Cuvierian tubules defense mechanism.</title>
        <authorList>
            <person name="Chen T."/>
        </authorList>
    </citation>
    <scope>NUCLEOTIDE SEQUENCE</scope>
    <source>
        <strain evidence="11">Nanhai2018</strain>
        <tissue evidence="11">Muscle</tissue>
    </source>
</reference>
<name>A0A9Q1HC81_HOLLE</name>
<feature type="binding site" evidence="8">
    <location>
        <position position="186"/>
    </location>
    <ligand>
        <name>Mn(2+)</name>
        <dbReference type="ChEBI" id="CHEBI:29035"/>
    </ligand>
</feature>
<keyword evidence="3" id="KW-0333">Golgi apparatus</keyword>
<dbReference type="GO" id="GO:0004674">
    <property type="term" value="F:protein serine/threonine kinase activity"/>
    <property type="evidence" value="ECO:0007669"/>
    <property type="project" value="UniProtKB-KW"/>
</dbReference>
<feature type="active site" evidence="6">
    <location>
        <position position="332"/>
    </location>
</feature>
<comment type="cofactor">
    <cofactor evidence="8">
        <name>Mn(2+)</name>
        <dbReference type="ChEBI" id="CHEBI:29035"/>
    </cofactor>
</comment>
<protein>
    <submittedName>
        <fullName evidence="11">Extracellular serine/threonine protein kinase FAM20C</fullName>
    </submittedName>
</protein>
<dbReference type="GO" id="GO:0005524">
    <property type="term" value="F:ATP binding"/>
    <property type="evidence" value="ECO:0007669"/>
    <property type="project" value="UniProtKB-KW"/>
</dbReference>
<keyword evidence="7" id="KW-0067">ATP-binding</keyword>
<evidence type="ECO:0000313" key="11">
    <source>
        <dbReference type="EMBL" id="KAJ8039961.1"/>
    </source>
</evidence>
<keyword evidence="11" id="KW-0418">Kinase</keyword>
<keyword evidence="4" id="KW-1015">Disulfide bond</keyword>
<dbReference type="AlphaFoldDB" id="A0A9Q1HC81"/>
<dbReference type="PANTHER" id="PTHR12450:SF22">
    <property type="entry name" value="EXTRACELLULAR SERINE_THREONINE PROTEIN CG31145"/>
    <property type="match status" value="1"/>
</dbReference>
<feature type="binding site" evidence="7">
    <location>
        <position position="147"/>
    </location>
    <ligand>
        <name>ATP</name>
        <dbReference type="ChEBI" id="CHEBI:30616"/>
    </ligand>
</feature>
<keyword evidence="8" id="KW-0479">Metal-binding</keyword>
<evidence type="ECO:0000256" key="4">
    <source>
        <dbReference type="ARBA" id="ARBA00023157"/>
    </source>
</evidence>
<dbReference type="GO" id="GO:0046872">
    <property type="term" value="F:metal ion binding"/>
    <property type="evidence" value="ECO:0007669"/>
    <property type="project" value="UniProtKB-KW"/>
</dbReference>
<dbReference type="PANTHER" id="PTHR12450">
    <property type="entry name" value="DENTIN MATRIX PROTEIN 4 PROTEIN FAM20"/>
    <property type="match status" value="1"/>
</dbReference>
<feature type="transmembrane region" description="Helical" evidence="9">
    <location>
        <begin position="20"/>
        <end position="41"/>
    </location>
</feature>
<comment type="subcellular location">
    <subcellularLocation>
        <location evidence="1">Golgi apparatus</location>
    </subcellularLocation>
</comment>
<keyword evidence="5" id="KW-0325">Glycoprotein</keyword>
<dbReference type="InterPro" id="IPR024869">
    <property type="entry name" value="FAM20"/>
</dbReference>
<proteinExistence type="inferred from homology"/>
<organism evidence="11 12">
    <name type="scientific">Holothuria leucospilota</name>
    <name type="common">Black long sea cucumber</name>
    <name type="synonym">Mertensiothuria leucospilota</name>
    <dbReference type="NCBI Taxonomy" id="206669"/>
    <lineage>
        <taxon>Eukaryota</taxon>
        <taxon>Metazoa</taxon>
        <taxon>Echinodermata</taxon>
        <taxon>Eleutherozoa</taxon>
        <taxon>Echinozoa</taxon>
        <taxon>Holothuroidea</taxon>
        <taxon>Aspidochirotacea</taxon>
        <taxon>Aspidochirotida</taxon>
        <taxon>Holothuriidae</taxon>
        <taxon>Holothuria</taxon>
    </lineage>
</organism>
<evidence type="ECO:0000256" key="5">
    <source>
        <dbReference type="ARBA" id="ARBA00023180"/>
    </source>
</evidence>
<keyword evidence="11" id="KW-0723">Serine/threonine-protein kinase</keyword>
<feature type="binding site" evidence="7">
    <location>
        <position position="186"/>
    </location>
    <ligand>
        <name>ATP</name>
        <dbReference type="ChEBI" id="CHEBI:30616"/>
    </ligand>
</feature>
<feature type="binding site" evidence="8">
    <location>
        <position position="353"/>
    </location>
    <ligand>
        <name>Mn(2+)</name>
        <dbReference type="ChEBI" id="CHEBI:29035"/>
    </ligand>
</feature>
<accession>A0A9Q1HC81</accession>
<keyword evidence="11" id="KW-0808">Transferase</keyword>
<feature type="binding site" evidence="7">
    <location>
        <position position="353"/>
    </location>
    <ligand>
        <name>ATP</name>
        <dbReference type="ChEBI" id="CHEBI:30616"/>
    </ligand>
</feature>
<keyword evidence="9" id="KW-0472">Membrane</keyword>
<keyword evidence="9" id="KW-0812">Transmembrane</keyword>
<evidence type="ECO:0000256" key="7">
    <source>
        <dbReference type="PIRSR" id="PIRSR624869-2"/>
    </source>
</evidence>
<evidence type="ECO:0000313" key="12">
    <source>
        <dbReference type="Proteomes" id="UP001152320"/>
    </source>
</evidence>
<evidence type="ECO:0000256" key="3">
    <source>
        <dbReference type="ARBA" id="ARBA00023034"/>
    </source>
</evidence>
<keyword evidence="12" id="KW-1185">Reference proteome</keyword>
<feature type="domain" description="FAM20 C-terminal" evidence="10">
    <location>
        <begin position="238"/>
        <end position="444"/>
    </location>
</feature>
<feature type="binding site" evidence="7">
    <location>
        <position position="163"/>
    </location>
    <ligand>
        <name>ATP</name>
        <dbReference type="ChEBI" id="CHEBI:30616"/>
    </ligand>
</feature>
<dbReference type="Pfam" id="PF06702">
    <property type="entry name" value="Fam20C"/>
    <property type="match status" value="1"/>
</dbReference>